<proteinExistence type="predicted"/>
<dbReference type="GeneID" id="91007467"/>
<dbReference type="AlphaFoldDB" id="A0A2T5TYN9"/>
<dbReference type="RefSeq" id="WP_244187182.1">
    <property type="nucleotide sequence ID" value="NZ_QAYE01000010.1"/>
</dbReference>
<comment type="caution">
    <text evidence="3">The sequence shown here is derived from an EMBL/GenBank/DDBJ whole genome shotgun (WGS) entry which is preliminary data.</text>
</comment>
<organism evidence="3 4">
    <name type="scientific">Sphingomonas faeni</name>
    <dbReference type="NCBI Taxonomy" id="185950"/>
    <lineage>
        <taxon>Bacteria</taxon>
        <taxon>Pseudomonadati</taxon>
        <taxon>Pseudomonadota</taxon>
        <taxon>Alphaproteobacteria</taxon>
        <taxon>Sphingomonadales</taxon>
        <taxon>Sphingomonadaceae</taxon>
        <taxon>Sphingomonas</taxon>
    </lineage>
</organism>
<keyword evidence="1" id="KW-0472">Membrane</keyword>
<dbReference type="Pfam" id="PF07811">
    <property type="entry name" value="TadE"/>
    <property type="match status" value="1"/>
</dbReference>
<name>A0A2T5TYN9_9SPHN</name>
<feature type="transmembrane region" description="Helical" evidence="1">
    <location>
        <begin position="20"/>
        <end position="41"/>
    </location>
</feature>
<protein>
    <submittedName>
        <fullName evidence="3">TadE-like protein</fullName>
    </submittedName>
</protein>
<sequence length="199" mass="21504">MRKFDIFRHFSSDRRGVTVIEFAMVLPVMLAMIMGLGELMYQVYAQSILEGAIQKAGRDSAIQGGADNADAIDQSVLDMVKTISSGASFVGPPKRTNYATFTSAKPEPFTDTNGNGVRDAKECFDDINGNRTYDTDPGTSGQGGANDVTLYTVKISYPRLFPVASFFGAAPTQTIVAKTFLKNQPYASQSVVTVKNICT</sequence>
<evidence type="ECO:0000313" key="3">
    <source>
        <dbReference type="EMBL" id="PTW44373.1"/>
    </source>
</evidence>
<evidence type="ECO:0000313" key="4">
    <source>
        <dbReference type="Proteomes" id="UP000244013"/>
    </source>
</evidence>
<dbReference type="EMBL" id="QAYE01000010">
    <property type="protein sequence ID" value="PTW44373.1"/>
    <property type="molecule type" value="Genomic_DNA"/>
</dbReference>
<dbReference type="InterPro" id="IPR012495">
    <property type="entry name" value="TadE-like_dom"/>
</dbReference>
<evidence type="ECO:0000256" key="1">
    <source>
        <dbReference type="SAM" id="Phobius"/>
    </source>
</evidence>
<evidence type="ECO:0000259" key="2">
    <source>
        <dbReference type="Pfam" id="PF07811"/>
    </source>
</evidence>
<dbReference type="Proteomes" id="UP000244013">
    <property type="component" value="Unassembled WGS sequence"/>
</dbReference>
<feature type="domain" description="TadE-like" evidence="2">
    <location>
        <begin position="16"/>
        <end position="58"/>
    </location>
</feature>
<keyword evidence="1" id="KW-1133">Transmembrane helix</keyword>
<gene>
    <name evidence="3" type="ORF">C8J25_11053</name>
</gene>
<keyword evidence="1" id="KW-0812">Transmembrane</keyword>
<reference evidence="3 4" key="1">
    <citation type="submission" date="2018-04" db="EMBL/GenBank/DDBJ databases">
        <title>Genomic Encyclopedia of Type Strains, Phase III (KMG-III): the genomes of soil and plant-associated and newly described type strains.</title>
        <authorList>
            <person name="Whitman W."/>
        </authorList>
    </citation>
    <scope>NUCLEOTIDE SEQUENCE [LARGE SCALE GENOMIC DNA]</scope>
    <source>
        <strain evidence="3 4">MA-olki</strain>
    </source>
</reference>
<accession>A0A2T5TYN9</accession>